<evidence type="ECO:0000256" key="4">
    <source>
        <dbReference type="SAM" id="SignalP"/>
    </source>
</evidence>
<evidence type="ECO:0000313" key="6">
    <source>
        <dbReference type="EMBL" id="KAE9392540.1"/>
    </source>
</evidence>
<dbReference type="Pfam" id="PF04909">
    <property type="entry name" value="Amidohydro_2"/>
    <property type="match status" value="1"/>
</dbReference>
<organism evidence="6 7">
    <name type="scientific">Gymnopus androsaceus JB14</name>
    <dbReference type="NCBI Taxonomy" id="1447944"/>
    <lineage>
        <taxon>Eukaryota</taxon>
        <taxon>Fungi</taxon>
        <taxon>Dikarya</taxon>
        <taxon>Basidiomycota</taxon>
        <taxon>Agaricomycotina</taxon>
        <taxon>Agaricomycetes</taxon>
        <taxon>Agaricomycetidae</taxon>
        <taxon>Agaricales</taxon>
        <taxon>Marasmiineae</taxon>
        <taxon>Omphalotaceae</taxon>
        <taxon>Gymnopus</taxon>
    </lineage>
</organism>
<proteinExistence type="inferred from homology"/>
<dbReference type="PANTHER" id="PTHR21240:SF32">
    <property type="entry name" value="AMIDOHYDROLASE-RELATED DOMAIN-CONTAINING PROTEIN"/>
    <property type="match status" value="1"/>
</dbReference>
<dbReference type="OrthoDB" id="2832284at2759"/>
<name>A0A6A4H493_9AGAR</name>
<accession>A0A6A4H493</accession>
<dbReference type="GO" id="GO:0019748">
    <property type="term" value="P:secondary metabolic process"/>
    <property type="evidence" value="ECO:0007669"/>
    <property type="project" value="TreeGrafter"/>
</dbReference>
<dbReference type="GO" id="GO:0016831">
    <property type="term" value="F:carboxy-lyase activity"/>
    <property type="evidence" value="ECO:0007669"/>
    <property type="project" value="UniProtKB-KW"/>
</dbReference>
<dbReference type="EMBL" id="ML769593">
    <property type="protein sequence ID" value="KAE9392540.1"/>
    <property type="molecule type" value="Genomic_DNA"/>
</dbReference>
<dbReference type="InterPro" id="IPR006680">
    <property type="entry name" value="Amidohydro-rel"/>
</dbReference>
<dbReference type="GO" id="GO:0005829">
    <property type="term" value="C:cytosol"/>
    <property type="evidence" value="ECO:0007669"/>
    <property type="project" value="TreeGrafter"/>
</dbReference>
<dbReference type="SUPFAM" id="SSF51556">
    <property type="entry name" value="Metallo-dependent hydrolases"/>
    <property type="match status" value="1"/>
</dbReference>
<protein>
    <recommendedName>
        <fullName evidence="5">Amidohydrolase-related domain-containing protein</fullName>
    </recommendedName>
</protein>
<keyword evidence="4" id="KW-0732">Signal</keyword>
<dbReference type="Proteomes" id="UP000799118">
    <property type="component" value="Unassembled WGS sequence"/>
</dbReference>
<dbReference type="InterPro" id="IPR032465">
    <property type="entry name" value="ACMSD"/>
</dbReference>
<comment type="similarity">
    <text evidence="3">Belongs to the metallo-dependent hydrolases superfamily.</text>
</comment>
<evidence type="ECO:0000313" key="7">
    <source>
        <dbReference type="Proteomes" id="UP000799118"/>
    </source>
</evidence>
<evidence type="ECO:0000259" key="5">
    <source>
        <dbReference type="Pfam" id="PF04909"/>
    </source>
</evidence>
<dbReference type="GO" id="GO:0016787">
    <property type="term" value="F:hydrolase activity"/>
    <property type="evidence" value="ECO:0007669"/>
    <property type="project" value="InterPro"/>
</dbReference>
<feature type="chain" id="PRO_5025339384" description="Amidohydrolase-related domain-containing protein" evidence="4">
    <location>
        <begin position="23"/>
        <end position="385"/>
    </location>
</feature>
<dbReference type="AlphaFoldDB" id="A0A6A4H493"/>
<keyword evidence="2 3" id="KW-0456">Lyase</keyword>
<reference evidence="6" key="1">
    <citation type="journal article" date="2019" name="Environ. Microbiol.">
        <title>Fungal ecological strategies reflected in gene transcription - a case study of two litter decomposers.</title>
        <authorList>
            <person name="Barbi F."/>
            <person name="Kohler A."/>
            <person name="Barry K."/>
            <person name="Baskaran P."/>
            <person name="Daum C."/>
            <person name="Fauchery L."/>
            <person name="Ihrmark K."/>
            <person name="Kuo A."/>
            <person name="LaButti K."/>
            <person name="Lipzen A."/>
            <person name="Morin E."/>
            <person name="Grigoriev I.V."/>
            <person name="Henrissat B."/>
            <person name="Lindahl B."/>
            <person name="Martin F."/>
        </authorList>
    </citation>
    <scope>NUCLEOTIDE SEQUENCE</scope>
    <source>
        <strain evidence="6">JB14</strain>
    </source>
</reference>
<sequence length="385" mass="42164">MRTHSLTVLFFHISALFCTAQSNSNISESIRHNAAANGINLAALNFTDLVLNEIVGIYDTAQCSNNSSGNGSRIDVHTHLVPDWYRSLVPLTGGNPTPQWNLTSTFSFMDSEDIGRSVLSFSSPGAAVFPGNQAMTVAIARLMNEETAAYARSFADRLSFMAVVPLPYISESIKEAKYALDELGAVGLVLLSSFEGKYLGDPAFTEFFQSVNEREGKQIIFVHPGTPYLIVNGDLVEANPTRYPTGFLEFYFETARTFQDLTVTQTLHNLSNIDWIVPHAGAAYPTILDRVLYGSFPALVNDTYDIMKTRLWYDTAGPTFHHQIGGLLAYDVGDSQILYVPQISQAGSLQAILDSNFVDEAGKEGIFTGNAKGLFGEDLDRGCLH</sequence>
<evidence type="ECO:0000256" key="2">
    <source>
        <dbReference type="ARBA" id="ARBA00023239"/>
    </source>
</evidence>
<feature type="domain" description="Amidohydrolase-related" evidence="5">
    <location>
        <begin position="74"/>
        <end position="376"/>
    </location>
</feature>
<evidence type="ECO:0000256" key="3">
    <source>
        <dbReference type="RuleBase" id="RU366045"/>
    </source>
</evidence>
<dbReference type="Gene3D" id="3.20.20.140">
    <property type="entry name" value="Metal-dependent hydrolases"/>
    <property type="match status" value="1"/>
</dbReference>
<keyword evidence="7" id="KW-1185">Reference proteome</keyword>
<dbReference type="PANTHER" id="PTHR21240">
    <property type="entry name" value="2-AMINO-3-CARBOXYLMUCONATE-6-SEMIALDEHYDE DECARBOXYLASE"/>
    <property type="match status" value="1"/>
</dbReference>
<keyword evidence="1 3" id="KW-0210">Decarboxylase</keyword>
<gene>
    <name evidence="6" type="ORF">BT96DRAFT_1023520</name>
</gene>
<feature type="signal peptide" evidence="4">
    <location>
        <begin position="1"/>
        <end position="22"/>
    </location>
</feature>
<dbReference type="InterPro" id="IPR032466">
    <property type="entry name" value="Metal_Hydrolase"/>
</dbReference>
<evidence type="ECO:0000256" key="1">
    <source>
        <dbReference type="ARBA" id="ARBA00022793"/>
    </source>
</evidence>